<keyword evidence="3" id="KW-1185">Reference proteome</keyword>
<dbReference type="Proteomes" id="UP000324222">
    <property type="component" value="Unassembled WGS sequence"/>
</dbReference>
<name>A0A5B7KFE0_PORTR</name>
<evidence type="ECO:0000256" key="1">
    <source>
        <dbReference type="SAM" id="MobiDB-lite"/>
    </source>
</evidence>
<evidence type="ECO:0000313" key="3">
    <source>
        <dbReference type="Proteomes" id="UP000324222"/>
    </source>
</evidence>
<evidence type="ECO:0000313" key="2">
    <source>
        <dbReference type="EMBL" id="MPD03779.1"/>
    </source>
</evidence>
<feature type="compositionally biased region" description="Low complexity" evidence="1">
    <location>
        <begin position="1"/>
        <end position="16"/>
    </location>
</feature>
<protein>
    <submittedName>
        <fullName evidence="2">Uncharacterized protein</fullName>
    </submittedName>
</protein>
<sequence length="57" mass="6649">MPRQTLMDLTPTLTPPKCFITHTRSRSRSPPRLPARERTDGPQTLTLDSHRWKRIPV</sequence>
<organism evidence="2 3">
    <name type="scientific">Portunus trituberculatus</name>
    <name type="common">Swimming crab</name>
    <name type="synonym">Neptunus trituberculatus</name>
    <dbReference type="NCBI Taxonomy" id="210409"/>
    <lineage>
        <taxon>Eukaryota</taxon>
        <taxon>Metazoa</taxon>
        <taxon>Ecdysozoa</taxon>
        <taxon>Arthropoda</taxon>
        <taxon>Crustacea</taxon>
        <taxon>Multicrustacea</taxon>
        <taxon>Malacostraca</taxon>
        <taxon>Eumalacostraca</taxon>
        <taxon>Eucarida</taxon>
        <taxon>Decapoda</taxon>
        <taxon>Pleocyemata</taxon>
        <taxon>Brachyura</taxon>
        <taxon>Eubrachyura</taxon>
        <taxon>Portunoidea</taxon>
        <taxon>Portunidae</taxon>
        <taxon>Portuninae</taxon>
        <taxon>Portunus</taxon>
    </lineage>
</organism>
<gene>
    <name evidence="2" type="ORF">E2C01_099433</name>
</gene>
<dbReference type="AlphaFoldDB" id="A0A5B7KFE0"/>
<reference evidence="2 3" key="1">
    <citation type="submission" date="2019-05" db="EMBL/GenBank/DDBJ databases">
        <title>Another draft genome of Portunus trituberculatus and its Hox gene families provides insights of decapod evolution.</title>
        <authorList>
            <person name="Jeong J.-H."/>
            <person name="Song I."/>
            <person name="Kim S."/>
            <person name="Choi T."/>
            <person name="Kim D."/>
            <person name="Ryu S."/>
            <person name="Kim W."/>
        </authorList>
    </citation>
    <scope>NUCLEOTIDE SEQUENCE [LARGE SCALE GENOMIC DNA]</scope>
    <source>
        <tissue evidence="2">Muscle</tissue>
    </source>
</reference>
<feature type="region of interest" description="Disordered" evidence="1">
    <location>
        <begin position="1"/>
        <end position="57"/>
    </location>
</feature>
<proteinExistence type="predicted"/>
<dbReference type="EMBL" id="VSRR010137868">
    <property type="protein sequence ID" value="MPD03779.1"/>
    <property type="molecule type" value="Genomic_DNA"/>
</dbReference>
<accession>A0A5B7KFE0</accession>
<comment type="caution">
    <text evidence="2">The sequence shown here is derived from an EMBL/GenBank/DDBJ whole genome shotgun (WGS) entry which is preliminary data.</text>
</comment>